<sequence length="781" mass="89019">MPSLSQKLSEAIKKKKHYGRVGSESPFNSRNQLNEELLNAPHPANTNNDQTALLETQYSPPGVEGRIGIYASRNADMDIEGARMIDDASTLIVESPNDLGRGFITKESFVQPSISSSRQVHSAYNMTRAGQSSFKKMGSPHDNHKSSSDQIKKSISVTNISQSSSRTSLAGIIPPGYAIKKKQSFRLFPTISLGHSEEKDLENSSVFFDLEKPKKSDEKEKKKLKKRIFLSMYRCSILLISFFLLSIFVFFTVSAVNSAKDDGYYTNGSPTTLLWISGLSMLLTLCIIFELAANFAVVNVFRNCFKLRKPSDVIHYDSYFAIFVYRCAVFLLFFSLGAINWICYALFIESRDHLAGWVSLYMMVPLFGFLIIAYNQYSTLKVEMIDFEHEEHFFTGRNVLCCLSGFILKFITFISFISIGTIMILFTIQSIALIDDMVQAPGKKWSITLNHHTYKVHMYCEGNEKSSNVALIDADIGIASPYEYMKKLVTTLASNGVRACVIERGGYGFSDTGPLPRDVNNTVIEVVNAVYESRMRVPFLYIAHSAASFTARKLAAEYPELLSGMLLLHPAHEDIESVMLRQVKNLTESEILKRKRDRDYIDDTIRYLTPIALPRLFKYFHVEFLLEYEDPYELYYMNGWKNYFYSLLNITEQNSINRRIIFQNKYAGCVWSELNHFLTDSADVVRNMRPKNGTTTIPVGILTAGNLLYGDCTSNHYQEDSLMCEHFHKWKEGRQKALLMLHQDLAKLYKAEWHIIESSYDIPIDSPEIVTSHAKRLLRMP</sequence>
<feature type="transmembrane region" description="Helical" evidence="2">
    <location>
        <begin position="273"/>
        <end position="301"/>
    </location>
</feature>
<dbReference type="AlphaFoldDB" id="A0A6A5BI75"/>
<keyword evidence="2" id="KW-1133">Transmembrane helix</keyword>
<evidence type="ECO:0000313" key="4">
    <source>
        <dbReference type="Proteomes" id="UP000444721"/>
    </source>
</evidence>
<keyword evidence="4" id="KW-1185">Reference proteome</keyword>
<dbReference type="VEuPathDB" id="AmoebaDB:FDP41_004556"/>
<proteinExistence type="predicted"/>
<feature type="transmembrane region" description="Helical" evidence="2">
    <location>
        <begin position="354"/>
        <end position="374"/>
    </location>
</feature>
<dbReference type="Gene3D" id="3.40.50.1820">
    <property type="entry name" value="alpha/beta hydrolase"/>
    <property type="match status" value="1"/>
</dbReference>
<gene>
    <name evidence="3" type="ORF">FDP41_004556</name>
</gene>
<feature type="region of interest" description="Disordered" evidence="1">
    <location>
        <begin position="1"/>
        <end position="48"/>
    </location>
</feature>
<evidence type="ECO:0000256" key="1">
    <source>
        <dbReference type="SAM" id="MobiDB-lite"/>
    </source>
</evidence>
<feature type="transmembrane region" description="Helical" evidence="2">
    <location>
        <begin position="406"/>
        <end position="428"/>
    </location>
</feature>
<protein>
    <submittedName>
        <fullName evidence="3">Uncharacterized protein</fullName>
    </submittedName>
</protein>
<organism evidence="3 4">
    <name type="scientific">Naegleria fowleri</name>
    <name type="common">Brain eating amoeba</name>
    <dbReference type="NCBI Taxonomy" id="5763"/>
    <lineage>
        <taxon>Eukaryota</taxon>
        <taxon>Discoba</taxon>
        <taxon>Heterolobosea</taxon>
        <taxon>Tetramitia</taxon>
        <taxon>Eutetramitia</taxon>
        <taxon>Vahlkampfiidae</taxon>
        <taxon>Naegleria</taxon>
    </lineage>
</organism>
<feature type="region of interest" description="Disordered" evidence="1">
    <location>
        <begin position="133"/>
        <end position="152"/>
    </location>
</feature>
<keyword evidence="2" id="KW-0812">Transmembrane</keyword>
<dbReference type="SUPFAM" id="SSF53474">
    <property type="entry name" value="alpha/beta-Hydrolases"/>
    <property type="match status" value="1"/>
</dbReference>
<dbReference type="EMBL" id="VFQX01000037">
    <property type="protein sequence ID" value="KAF0976657.1"/>
    <property type="molecule type" value="Genomic_DNA"/>
</dbReference>
<keyword evidence="2" id="KW-0472">Membrane</keyword>
<dbReference type="Proteomes" id="UP000444721">
    <property type="component" value="Unassembled WGS sequence"/>
</dbReference>
<evidence type="ECO:0000256" key="2">
    <source>
        <dbReference type="SAM" id="Phobius"/>
    </source>
</evidence>
<comment type="caution">
    <text evidence="3">The sequence shown here is derived from an EMBL/GenBank/DDBJ whole genome shotgun (WGS) entry which is preliminary data.</text>
</comment>
<dbReference type="VEuPathDB" id="AmoebaDB:NF0114860"/>
<dbReference type="VEuPathDB" id="AmoebaDB:NfTy_082680"/>
<dbReference type="OrthoDB" id="164921at2759"/>
<dbReference type="GeneID" id="68111774"/>
<feature type="transmembrane region" description="Helical" evidence="2">
    <location>
        <begin position="231"/>
        <end position="253"/>
    </location>
</feature>
<reference evidence="3 4" key="1">
    <citation type="journal article" date="2019" name="Sci. Rep.">
        <title>Nanopore sequencing improves the draft genome of the human pathogenic amoeba Naegleria fowleri.</title>
        <authorList>
            <person name="Liechti N."/>
            <person name="Schurch N."/>
            <person name="Bruggmann R."/>
            <person name="Wittwer M."/>
        </authorList>
    </citation>
    <scope>NUCLEOTIDE SEQUENCE [LARGE SCALE GENOMIC DNA]</scope>
    <source>
        <strain evidence="3 4">ATCC 30894</strain>
    </source>
</reference>
<dbReference type="RefSeq" id="XP_044561370.1">
    <property type="nucleotide sequence ID" value="XM_044707983.1"/>
</dbReference>
<feature type="transmembrane region" description="Helical" evidence="2">
    <location>
        <begin position="322"/>
        <end position="348"/>
    </location>
</feature>
<dbReference type="InterPro" id="IPR029058">
    <property type="entry name" value="AB_hydrolase_fold"/>
</dbReference>
<feature type="compositionally biased region" description="Basic and acidic residues" evidence="1">
    <location>
        <begin position="139"/>
        <end position="152"/>
    </location>
</feature>
<evidence type="ECO:0000313" key="3">
    <source>
        <dbReference type="EMBL" id="KAF0976657.1"/>
    </source>
</evidence>
<accession>A0A6A5BI75</accession>
<name>A0A6A5BI75_NAEFO</name>
<feature type="compositionally biased region" description="Polar residues" evidence="1">
    <location>
        <begin position="25"/>
        <end position="34"/>
    </location>
</feature>